<feature type="compositionally biased region" description="Basic and acidic residues" evidence="2">
    <location>
        <begin position="32"/>
        <end position="44"/>
    </location>
</feature>
<dbReference type="Proteomes" id="UP000039865">
    <property type="component" value="Unassembled WGS sequence"/>
</dbReference>
<dbReference type="PROSITE" id="PS50102">
    <property type="entry name" value="RRM"/>
    <property type="match status" value="1"/>
</dbReference>
<keyword evidence="1" id="KW-0694">RNA-binding</keyword>
<evidence type="ECO:0000259" key="3">
    <source>
        <dbReference type="PROSITE" id="PS50102"/>
    </source>
</evidence>
<feature type="compositionally biased region" description="Basic and acidic residues" evidence="2">
    <location>
        <begin position="258"/>
        <end position="303"/>
    </location>
</feature>
<dbReference type="InterPro" id="IPR000504">
    <property type="entry name" value="RRM_dom"/>
</dbReference>
<feature type="compositionally biased region" description="Basic and acidic residues" evidence="2">
    <location>
        <begin position="134"/>
        <end position="147"/>
    </location>
</feature>
<feature type="region of interest" description="Disordered" evidence="2">
    <location>
        <begin position="134"/>
        <end position="303"/>
    </location>
</feature>
<proteinExistence type="predicted"/>
<dbReference type="PANTHER" id="PTHR48034">
    <property type="entry name" value="TRANSFORMER-2 SEX-DETERMINING PROTEIN-RELATED"/>
    <property type="match status" value="1"/>
</dbReference>
<dbReference type="FunCoup" id="A0A078B3F8">
    <property type="interactions" value="544"/>
</dbReference>
<keyword evidence="5" id="KW-1185">Reference proteome</keyword>
<feature type="compositionally biased region" description="Basic and acidic residues" evidence="2">
    <location>
        <begin position="201"/>
        <end position="227"/>
    </location>
</feature>
<evidence type="ECO:0000313" key="4">
    <source>
        <dbReference type="EMBL" id="CDW88979.1"/>
    </source>
</evidence>
<dbReference type="InterPro" id="IPR050441">
    <property type="entry name" value="RBM"/>
</dbReference>
<feature type="compositionally biased region" description="Basic residues" evidence="2">
    <location>
        <begin position="187"/>
        <end position="197"/>
    </location>
</feature>
<evidence type="ECO:0000313" key="5">
    <source>
        <dbReference type="Proteomes" id="UP000039865"/>
    </source>
</evidence>
<dbReference type="GO" id="GO:0003723">
    <property type="term" value="F:RNA binding"/>
    <property type="evidence" value="ECO:0007669"/>
    <property type="project" value="UniProtKB-UniRule"/>
</dbReference>
<feature type="compositionally biased region" description="Basic and acidic residues" evidence="2">
    <location>
        <begin position="1"/>
        <end position="12"/>
    </location>
</feature>
<feature type="compositionally biased region" description="Basic residues" evidence="2">
    <location>
        <begin position="228"/>
        <end position="238"/>
    </location>
</feature>
<reference evidence="4 5" key="1">
    <citation type="submission" date="2014-06" db="EMBL/GenBank/DDBJ databases">
        <authorList>
            <person name="Swart Estienne"/>
        </authorList>
    </citation>
    <scope>NUCLEOTIDE SEQUENCE [LARGE SCALE GENOMIC DNA]</scope>
    <source>
        <strain evidence="4 5">130c</strain>
    </source>
</reference>
<dbReference type="InterPro" id="IPR012677">
    <property type="entry name" value="Nucleotide-bd_a/b_plait_sf"/>
</dbReference>
<dbReference type="SMART" id="SM00360">
    <property type="entry name" value="RRM"/>
    <property type="match status" value="1"/>
</dbReference>
<dbReference type="Pfam" id="PF00076">
    <property type="entry name" value="RRM_1"/>
    <property type="match status" value="1"/>
</dbReference>
<dbReference type="AlphaFoldDB" id="A0A078B3F8"/>
<name>A0A078B3F8_STYLE</name>
<dbReference type="EMBL" id="CCKQ01017103">
    <property type="protein sequence ID" value="CDW88979.1"/>
    <property type="molecule type" value="Genomic_DNA"/>
</dbReference>
<dbReference type="SUPFAM" id="SSF54928">
    <property type="entry name" value="RNA-binding domain, RBD"/>
    <property type="match status" value="1"/>
</dbReference>
<organism evidence="4 5">
    <name type="scientific">Stylonychia lemnae</name>
    <name type="common">Ciliate</name>
    <dbReference type="NCBI Taxonomy" id="5949"/>
    <lineage>
        <taxon>Eukaryota</taxon>
        <taxon>Sar</taxon>
        <taxon>Alveolata</taxon>
        <taxon>Ciliophora</taxon>
        <taxon>Intramacronucleata</taxon>
        <taxon>Spirotrichea</taxon>
        <taxon>Stichotrichia</taxon>
        <taxon>Sporadotrichida</taxon>
        <taxon>Oxytrichidae</taxon>
        <taxon>Stylonychinae</taxon>
        <taxon>Stylonychia</taxon>
    </lineage>
</organism>
<feature type="compositionally biased region" description="Polar residues" evidence="2">
    <location>
        <begin position="13"/>
        <end position="31"/>
    </location>
</feature>
<evidence type="ECO:0000256" key="1">
    <source>
        <dbReference type="PROSITE-ProRule" id="PRU00176"/>
    </source>
</evidence>
<feature type="region of interest" description="Disordered" evidence="2">
    <location>
        <begin position="1"/>
        <end position="57"/>
    </location>
</feature>
<dbReference type="InParanoid" id="A0A078B3F8"/>
<dbReference type="Gene3D" id="3.30.70.330">
    <property type="match status" value="1"/>
</dbReference>
<gene>
    <name evidence="4" type="primary">Contig8239.g8783</name>
    <name evidence="4" type="ORF">STYLEM_18107</name>
</gene>
<feature type="compositionally biased region" description="Basic and acidic residues" evidence="2">
    <location>
        <begin position="166"/>
        <end position="182"/>
    </location>
</feature>
<feature type="domain" description="RRM" evidence="3">
    <location>
        <begin position="62"/>
        <end position="140"/>
    </location>
</feature>
<protein>
    <submittedName>
        <fullName evidence="4">Transformer-sr ribonucleoprotein</fullName>
    </submittedName>
</protein>
<keyword evidence="4" id="KW-0687">Ribonucleoprotein</keyword>
<sequence length="303" mass="35326">MLQIESRERQTNEAEQSAGNNPESPNKNLSSWDRDKSHSETRSNDKHRRSKSNDSAKNNEGVCLYVANLSKRVNDRDLEQLFEKYGKLQKCTVVIDPITSESRCFAFVIFENKDEAEEAERQLHKHNLHGKEIIVEKSKRLKPREATPGRYMGKPKRYPQSGRSGRYGDESRRFRDGSRSPENRVGGRYRRNSRSRSRGGGYDDRNRDRNTRGGEIPSFKKRDDSRERRRPRISFSRSRSRDRIRNGGDKYFGSGQRIADRTDERTGGGRRSNDRFTRRGADGDFYRDRSGSRDGDRYSFRRG</sequence>
<feature type="compositionally biased region" description="Basic and acidic residues" evidence="2">
    <location>
        <begin position="239"/>
        <end position="248"/>
    </location>
</feature>
<dbReference type="GO" id="GO:1990904">
    <property type="term" value="C:ribonucleoprotein complex"/>
    <property type="evidence" value="ECO:0007669"/>
    <property type="project" value="UniProtKB-KW"/>
</dbReference>
<dbReference type="OMA" id="YKGVQNM"/>
<dbReference type="CDD" id="cd00590">
    <property type="entry name" value="RRM_SF"/>
    <property type="match status" value="1"/>
</dbReference>
<dbReference type="OrthoDB" id="309856at2759"/>
<accession>A0A078B3F8</accession>
<dbReference type="InterPro" id="IPR035979">
    <property type="entry name" value="RBD_domain_sf"/>
</dbReference>
<evidence type="ECO:0000256" key="2">
    <source>
        <dbReference type="SAM" id="MobiDB-lite"/>
    </source>
</evidence>